<feature type="domain" description="Reverse transcriptase" evidence="10">
    <location>
        <begin position="3"/>
        <end position="213"/>
    </location>
</feature>
<evidence type="ECO:0000256" key="8">
    <source>
        <dbReference type="ARBA" id="ARBA00034120"/>
    </source>
</evidence>
<dbReference type="GO" id="GO:0003723">
    <property type="term" value="F:RNA binding"/>
    <property type="evidence" value="ECO:0007669"/>
    <property type="project" value="InterPro"/>
</dbReference>
<proteinExistence type="inferred from homology"/>
<evidence type="ECO:0000256" key="6">
    <source>
        <dbReference type="ARBA" id="ARBA00022918"/>
    </source>
</evidence>
<evidence type="ECO:0000256" key="3">
    <source>
        <dbReference type="ARBA" id="ARBA00022695"/>
    </source>
</evidence>
<dbReference type="InterPro" id="IPR051083">
    <property type="entry name" value="GrpII_Intron_Splice-Mob/Def"/>
</dbReference>
<evidence type="ECO:0000313" key="11">
    <source>
        <dbReference type="EMBL" id="RZV40241.1"/>
    </source>
</evidence>
<evidence type="ECO:0000256" key="4">
    <source>
        <dbReference type="ARBA" id="ARBA00022723"/>
    </source>
</evidence>
<comment type="similarity">
    <text evidence="8">Belongs to the bacterial reverse transcriptase family.</text>
</comment>
<dbReference type="GO" id="GO:0046872">
    <property type="term" value="F:metal ion binding"/>
    <property type="evidence" value="ECO:0007669"/>
    <property type="project" value="UniProtKB-KW"/>
</dbReference>
<dbReference type="SUPFAM" id="SSF56672">
    <property type="entry name" value="DNA/RNA polymerases"/>
    <property type="match status" value="1"/>
</dbReference>
<name>A0A520XGB5_9DELT</name>
<dbReference type="InterPro" id="IPR000477">
    <property type="entry name" value="RT_dom"/>
</dbReference>
<dbReference type="PANTHER" id="PTHR34047:SF7">
    <property type="entry name" value="RNA-DIRECTED DNA POLYMERASE"/>
    <property type="match status" value="1"/>
</dbReference>
<evidence type="ECO:0000256" key="7">
    <source>
        <dbReference type="ARBA" id="ARBA00023118"/>
    </source>
</evidence>
<evidence type="ECO:0000256" key="2">
    <source>
        <dbReference type="ARBA" id="ARBA00022679"/>
    </source>
</evidence>
<sequence length="254" mass="29499">MQRRDIKIPPKEDLKMYRVFEIPKKNGGTRHIEAPDPITKKRQEDYLKYLYKAYPASPYTHGFTPNKSIVSNAKPHVNKRFVYSIDIKDFFPSITLEKAKSIIKAKLKWGLCFYDFKDGKGKRLPQGAPTSPYIANLYLKKFDYKTAKKLAGFNIAYTRYADDLTFSGNDYDLMEKALSFIVKQLNKYGMEINYEKVKKMPSWKRQYVCGLVVNQKVGLTKEMKKKIRAEKHQGKVVFLQNYGKMVKSKAGIFG</sequence>
<evidence type="ECO:0000256" key="9">
    <source>
        <dbReference type="ARBA" id="ARBA00048173"/>
    </source>
</evidence>
<evidence type="ECO:0000313" key="12">
    <source>
        <dbReference type="Proteomes" id="UP000322454"/>
    </source>
</evidence>
<dbReference type="Pfam" id="PF00078">
    <property type="entry name" value="RVT_1"/>
    <property type="match status" value="1"/>
</dbReference>
<keyword evidence="4" id="KW-0479">Metal-binding</keyword>
<dbReference type="PRINTS" id="PR00866">
    <property type="entry name" value="RNADNAPOLMS"/>
</dbReference>
<keyword evidence="2" id="KW-0808">Transferase</keyword>
<evidence type="ECO:0000256" key="5">
    <source>
        <dbReference type="ARBA" id="ARBA00022842"/>
    </source>
</evidence>
<reference evidence="11 12" key="1">
    <citation type="submission" date="2019-01" db="EMBL/GenBank/DDBJ databases">
        <title>Insights into ecological role of a new deltaproteobacterial order Candidatus Sinidesulfobacterales (Sva0485) by metagenomics and metatranscriptomics.</title>
        <authorList>
            <person name="Tan S."/>
            <person name="Liu J."/>
            <person name="Fang Y."/>
            <person name="Hedlund B."/>
            <person name="Lian Z.-H."/>
            <person name="Huang L.-Y."/>
            <person name="Li J.-T."/>
            <person name="Huang L.-N."/>
            <person name="Li W.-J."/>
            <person name="Jiang H.-C."/>
            <person name="Dong H.-L."/>
            <person name="Shu W.-S."/>
        </authorList>
    </citation>
    <scope>NUCLEOTIDE SEQUENCE [LARGE SCALE GENOMIC DNA]</scope>
    <source>
        <strain evidence="11">AP4</strain>
    </source>
</reference>
<comment type="catalytic activity">
    <reaction evidence="9">
        <text>DNA(n) + a 2'-deoxyribonucleoside 5'-triphosphate = DNA(n+1) + diphosphate</text>
        <dbReference type="Rhea" id="RHEA:22508"/>
        <dbReference type="Rhea" id="RHEA-COMP:17339"/>
        <dbReference type="Rhea" id="RHEA-COMP:17340"/>
        <dbReference type="ChEBI" id="CHEBI:33019"/>
        <dbReference type="ChEBI" id="CHEBI:61560"/>
        <dbReference type="ChEBI" id="CHEBI:173112"/>
        <dbReference type="EC" id="2.7.7.49"/>
    </reaction>
</comment>
<dbReference type="Gene3D" id="3.30.70.270">
    <property type="match status" value="1"/>
</dbReference>
<dbReference type="PANTHER" id="PTHR34047">
    <property type="entry name" value="NUCLEAR INTRON MATURASE 1, MITOCHONDRIAL-RELATED"/>
    <property type="match status" value="1"/>
</dbReference>
<dbReference type="EMBL" id="SHMQ01000002">
    <property type="protein sequence ID" value="RZV40241.1"/>
    <property type="molecule type" value="Genomic_DNA"/>
</dbReference>
<dbReference type="PROSITE" id="PS50878">
    <property type="entry name" value="RT_POL"/>
    <property type="match status" value="1"/>
</dbReference>
<accession>A0A520XGB5</accession>
<keyword evidence="5" id="KW-0460">Magnesium</keyword>
<dbReference type="EC" id="2.7.7.49" evidence="1"/>
<evidence type="ECO:0000256" key="1">
    <source>
        <dbReference type="ARBA" id="ARBA00012493"/>
    </source>
</evidence>
<dbReference type="CDD" id="cd03487">
    <property type="entry name" value="RT_Bac_retron_II"/>
    <property type="match status" value="1"/>
</dbReference>
<gene>
    <name evidence="11" type="ORF">EVJ48_01745</name>
</gene>
<dbReference type="GO" id="GO:0003964">
    <property type="term" value="F:RNA-directed DNA polymerase activity"/>
    <property type="evidence" value="ECO:0007669"/>
    <property type="project" value="UniProtKB-KW"/>
</dbReference>
<comment type="caution">
    <text evidence="11">The sequence shown here is derived from an EMBL/GenBank/DDBJ whole genome shotgun (WGS) entry which is preliminary data.</text>
</comment>
<keyword evidence="3" id="KW-0548">Nucleotidyltransferase</keyword>
<keyword evidence="6 11" id="KW-0695">RNA-directed DNA polymerase</keyword>
<dbReference type="Proteomes" id="UP000322454">
    <property type="component" value="Unassembled WGS sequence"/>
</dbReference>
<dbReference type="AlphaFoldDB" id="A0A520XGB5"/>
<organism evidence="11 12">
    <name type="scientific">Candidatus Acidulodesulfobacterium acidiphilum</name>
    <dbReference type="NCBI Taxonomy" id="2597224"/>
    <lineage>
        <taxon>Bacteria</taxon>
        <taxon>Deltaproteobacteria</taxon>
        <taxon>Candidatus Acidulodesulfobacterales</taxon>
        <taxon>Candidatus Acidulodesulfobacterium</taxon>
    </lineage>
</organism>
<evidence type="ECO:0000259" key="10">
    <source>
        <dbReference type="PROSITE" id="PS50878"/>
    </source>
</evidence>
<dbReference type="GO" id="GO:0051607">
    <property type="term" value="P:defense response to virus"/>
    <property type="evidence" value="ECO:0007669"/>
    <property type="project" value="UniProtKB-KW"/>
</dbReference>
<dbReference type="InterPro" id="IPR000123">
    <property type="entry name" value="Reverse_transcriptase_msDNA"/>
</dbReference>
<keyword evidence="7" id="KW-0051">Antiviral defense</keyword>
<protein>
    <recommendedName>
        <fullName evidence="1">RNA-directed DNA polymerase</fullName>
        <ecNumber evidence="1">2.7.7.49</ecNumber>
    </recommendedName>
</protein>
<dbReference type="InterPro" id="IPR043502">
    <property type="entry name" value="DNA/RNA_pol_sf"/>
</dbReference>
<dbReference type="InterPro" id="IPR043128">
    <property type="entry name" value="Rev_trsase/Diguanyl_cyclase"/>
</dbReference>